<feature type="compositionally biased region" description="Low complexity" evidence="6">
    <location>
        <begin position="659"/>
        <end position="675"/>
    </location>
</feature>
<dbReference type="EMBL" id="NAJO01000024">
    <property type="protein sequence ID" value="OQO03734.1"/>
    <property type="molecule type" value="Genomic_DNA"/>
</dbReference>
<feature type="short sequence motif" description="GXGXXG" evidence="5">
    <location>
        <begin position="228"/>
        <end position="233"/>
    </location>
</feature>
<evidence type="ECO:0000259" key="7">
    <source>
        <dbReference type="PROSITE" id="PS51635"/>
    </source>
</evidence>
<evidence type="ECO:0000313" key="8">
    <source>
        <dbReference type="EMBL" id="OQO03734.1"/>
    </source>
</evidence>
<dbReference type="PROSITE" id="PS51635">
    <property type="entry name" value="PNPLA"/>
    <property type="match status" value="1"/>
</dbReference>
<dbReference type="PANTHER" id="PTHR14226">
    <property type="entry name" value="NEUROPATHY TARGET ESTERASE/SWISS CHEESE D.MELANOGASTER"/>
    <property type="match status" value="1"/>
</dbReference>
<proteinExistence type="predicted"/>
<reference evidence="9" key="1">
    <citation type="submission" date="2017-03" db="EMBL/GenBank/DDBJ databases">
        <title>Genomes of endolithic fungi from Antarctica.</title>
        <authorList>
            <person name="Coleine C."/>
            <person name="Masonjones S."/>
            <person name="Stajich J.E."/>
        </authorList>
    </citation>
    <scope>NUCLEOTIDE SEQUENCE [LARGE SCALE GENOMIC DNA]</scope>
    <source>
        <strain evidence="9">CCFEE 5527</strain>
    </source>
</reference>
<comment type="caution">
    <text evidence="5">Lacks conserved residue(s) required for the propagation of feature annotation.</text>
</comment>
<feature type="compositionally biased region" description="Low complexity" evidence="6">
    <location>
        <begin position="855"/>
        <end position="865"/>
    </location>
</feature>
<dbReference type="Proteomes" id="UP000192596">
    <property type="component" value="Unassembled WGS sequence"/>
</dbReference>
<feature type="compositionally biased region" description="Basic and acidic residues" evidence="6">
    <location>
        <begin position="868"/>
        <end position="877"/>
    </location>
</feature>
<dbReference type="GO" id="GO:0006641">
    <property type="term" value="P:triglyceride metabolic process"/>
    <property type="evidence" value="ECO:0007669"/>
    <property type="project" value="UniProtKB-ARBA"/>
</dbReference>
<comment type="function">
    <text evidence="1">Probable lipid hydrolase.</text>
</comment>
<dbReference type="Pfam" id="PF11815">
    <property type="entry name" value="DUF3336"/>
    <property type="match status" value="1"/>
</dbReference>
<evidence type="ECO:0000256" key="6">
    <source>
        <dbReference type="SAM" id="MobiDB-lite"/>
    </source>
</evidence>
<dbReference type="FunCoup" id="A0A1V8SXC9">
    <property type="interactions" value="240"/>
</dbReference>
<dbReference type="STRING" id="1507870.A0A1V8SXC9"/>
<dbReference type="GO" id="GO:0016042">
    <property type="term" value="P:lipid catabolic process"/>
    <property type="evidence" value="ECO:0007669"/>
    <property type="project" value="UniProtKB-UniRule"/>
</dbReference>
<feature type="compositionally biased region" description="Polar residues" evidence="6">
    <location>
        <begin position="788"/>
        <end position="803"/>
    </location>
</feature>
<feature type="active site" description="Nucleophile" evidence="5">
    <location>
        <position position="257"/>
    </location>
</feature>
<keyword evidence="4 5" id="KW-0443">Lipid metabolism</keyword>
<sequence>MELITVPTWQDHRDSGWEEYEKPTKRLRLSPPSRPLALIKPLVWGVRGAVETVQDLTEGLRALHTGDPAVKELQEACQRERLIQEARIATAQTLDEWTQAARTLDVLDGNDVWRYEESSDDYDVFKLQIAIAELESARENESLQHMLQCFKDFNRNFAGINKGILYSRSRIGTKVLIERYNETVVDTLASAVRIATGGGTSSHIAKEIHLNMLDRRSAYGRTALCLSGGGTYGMQHIGVCKAMYQAGVLPQVISGTSAGSIVAAVLGTRTDEQVPGVLRDFCEGELRVFGKEPEDLSTWRRVMSLVNDGNFLDIRHLEFVMQIHLGDMTFLEAYNQTHRILAIALSHVETRRGTEMLCDYKSTPHVIITSAVAASCSIPNIYAPASLRMKDPTTGAISVYGSGTEQYIDGSVAHDLPRKRLQEVHAVDHFIVSQVNPHIVPFLIKEKLLYGQHDVPASRTWLQTLGGIASAVATTAATTAATSAVQEVHNFLRQTEDCFADVANPILRTISSTAGHLNSILGQTYTGDITIFPAMQGEYLHKVLKNPTPEFMMKAMKAGERATWPYVERIRSRMAIELAMDRAIRRTHESVAFSSSQVELRQRKMNMPSAAARQRRRRRSLRGDGRVRSGSQVERARIGGFNRYAIEAAPAGSAELGDDGSVSGSSVSCSLEPSGTTLDRDTSAASDEVETKSYNRPAYWRCFASQPASPSLASSAFVYTPSYPGSPVLERHSLTMTPTPAVLSPTTITSTLPAIANTQRPATPPASTATSPRAAISSPERRYKARFHSSSSTPTLAQITPNTPLRSRPAPPPSLTLPSRRDRSKAPPTIRLSSAIGVPEPHHEHAFYSLPGNESVSVRSVSPSSGKAEVDRKDKEGPGFGFSLRGLGLGRRGRRRGSSASARSVGSGKGRGAV</sequence>
<accession>A0A1V8SXC9</accession>
<evidence type="ECO:0000313" key="9">
    <source>
        <dbReference type="Proteomes" id="UP000192596"/>
    </source>
</evidence>
<evidence type="ECO:0000256" key="1">
    <source>
        <dbReference type="ARBA" id="ARBA00002682"/>
    </source>
</evidence>
<evidence type="ECO:0000256" key="3">
    <source>
        <dbReference type="ARBA" id="ARBA00022963"/>
    </source>
</evidence>
<dbReference type="Pfam" id="PF01734">
    <property type="entry name" value="Patatin"/>
    <property type="match status" value="1"/>
</dbReference>
<feature type="region of interest" description="Disordered" evidence="6">
    <location>
        <begin position="653"/>
        <end position="689"/>
    </location>
</feature>
<feature type="active site" description="Proton acceptor" evidence="5">
    <location>
        <position position="409"/>
    </location>
</feature>
<dbReference type="InterPro" id="IPR050301">
    <property type="entry name" value="NTE"/>
</dbReference>
<evidence type="ECO:0000256" key="5">
    <source>
        <dbReference type="PROSITE-ProRule" id="PRU01161"/>
    </source>
</evidence>
<keyword evidence="2 5" id="KW-0378">Hydrolase</keyword>
<feature type="short sequence motif" description="GXSXG" evidence="5">
    <location>
        <begin position="255"/>
        <end position="259"/>
    </location>
</feature>
<keyword evidence="9" id="KW-1185">Reference proteome</keyword>
<feature type="region of interest" description="Disordered" evidence="6">
    <location>
        <begin position="757"/>
        <end position="827"/>
    </location>
</feature>
<feature type="region of interest" description="Disordered" evidence="6">
    <location>
        <begin position="843"/>
        <end position="914"/>
    </location>
</feature>
<dbReference type="PANTHER" id="PTHR14226:SF10">
    <property type="entry name" value="TRIACYLGLYCEROL LIPASE 4-RELATED"/>
    <property type="match status" value="1"/>
</dbReference>
<dbReference type="AlphaFoldDB" id="A0A1V8SXC9"/>
<feature type="region of interest" description="Disordered" evidence="6">
    <location>
        <begin position="595"/>
        <end position="633"/>
    </location>
</feature>
<evidence type="ECO:0000256" key="4">
    <source>
        <dbReference type="ARBA" id="ARBA00023098"/>
    </source>
</evidence>
<dbReference type="InterPro" id="IPR021771">
    <property type="entry name" value="Triacylglycerol_lipase_N"/>
</dbReference>
<dbReference type="InterPro" id="IPR002641">
    <property type="entry name" value="PNPLA_dom"/>
</dbReference>
<protein>
    <recommendedName>
        <fullName evidence="7">PNPLA domain-containing protein</fullName>
    </recommendedName>
</protein>
<dbReference type="GO" id="GO:0004806">
    <property type="term" value="F:triacylglycerol lipase activity"/>
    <property type="evidence" value="ECO:0007669"/>
    <property type="project" value="InterPro"/>
</dbReference>
<gene>
    <name evidence="8" type="ORF">B0A48_10399</name>
</gene>
<feature type="compositionally biased region" description="Low complexity" evidence="6">
    <location>
        <begin position="765"/>
        <end position="778"/>
    </location>
</feature>
<dbReference type="SUPFAM" id="SSF52151">
    <property type="entry name" value="FabD/lysophospholipase-like"/>
    <property type="match status" value="1"/>
</dbReference>
<feature type="domain" description="PNPLA" evidence="7">
    <location>
        <begin position="224"/>
        <end position="422"/>
    </location>
</feature>
<organism evidence="8 9">
    <name type="scientific">Cryoendolithus antarcticus</name>
    <dbReference type="NCBI Taxonomy" id="1507870"/>
    <lineage>
        <taxon>Eukaryota</taxon>
        <taxon>Fungi</taxon>
        <taxon>Dikarya</taxon>
        <taxon>Ascomycota</taxon>
        <taxon>Pezizomycotina</taxon>
        <taxon>Dothideomycetes</taxon>
        <taxon>Dothideomycetidae</taxon>
        <taxon>Cladosporiales</taxon>
        <taxon>Cladosporiaceae</taxon>
        <taxon>Cryoendolithus</taxon>
    </lineage>
</organism>
<evidence type="ECO:0000256" key="2">
    <source>
        <dbReference type="ARBA" id="ARBA00022801"/>
    </source>
</evidence>
<dbReference type="InParanoid" id="A0A1V8SXC9"/>
<name>A0A1V8SXC9_9PEZI</name>
<comment type="caution">
    <text evidence="8">The sequence shown here is derived from an EMBL/GenBank/DDBJ whole genome shotgun (WGS) entry which is preliminary data.</text>
</comment>
<dbReference type="Gene3D" id="3.40.1090.10">
    <property type="entry name" value="Cytosolic phospholipase A2 catalytic domain"/>
    <property type="match status" value="2"/>
</dbReference>
<dbReference type="OrthoDB" id="10049244at2759"/>
<keyword evidence="3 5" id="KW-0442">Lipid degradation</keyword>
<dbReference type="InterPro" id="IPR016035">
    <property type="entry name" value="Acyl_Trfase/lysoPLipase"/>
</dbReference>